<sequence length="70" mass="7771">MPSSYIVPFRSKLNPLVLQCLISVGAAIMHQMNLLDQDFIDVSMTIPGLRELIRVTGTLVFHAVLHIKPA</sequence>
<dbReference type="Proteomes" id="UP000345145">
    <property type="component" value="Segment"/>
</dbReference>
<name>A0A3Q9CZP5_ASF</name>
<dbReference type="EMBL" id="MH910495">
    <property type="protein sequence ID" value="AZP54125.1"/>
    <property type="molecule type" value="Genomic_DNA"/>
</dbReference>
<dbReference type="EMBL" id="MH910496">
    <property type="protein sequence ID" value="AZP54305.1"/>
    <property type="molecule type" value="Genomic_DNA"/>
</dbReference>
<organismHost>
    <name type="scientific">Ornithodoros moubata</name>
    <name type="common">Soft tick</name>
    <name type="synonym">Argasid tick</name>
    <dbReference type="NCBI Taxonomy" id="6938"/>
</organismHost>
<accession>A0A3Q9CZP5</accession>
<evidence type="ECO:0000313" key="2">
    <source>
        <dbReference type="EMBL" id="AZP54305.1"/>
    </source>
</evidence>
<reference evidence="2" key="1">
    <citation type="journal article" date="2018" name="Virol. J.">
        <title>Intra-epidemic genome variation in highly pathogenic African swine fever virus (ASFV) from the country of Georgia.</title>
        <authorList>
            <person name="Farlow J."/>
            <person name="Donduashvili M."/>
            <person name="Kokhreidze M."/>
            <person name="Kotorashvili A."/>
            <person name="Vepkhvadze N.G."/>
            <person name="Kotaria N."/>
            <person name="Gulbani A."/>
        </authorList>
    </citation>
    <scope>NUCLEOTIDE SEQUENCE [LARGE SCALE GENOMIC DNA]</scope>
    <source>
        <strain evidence="1">Georgia 2008/1</strain>
        <strain evidence="2">Georgia 2008/2</strain>
    </source>
</reference>
<organismHost>
    <name type="scientific">Phacochoerus africanus</name>
    <name type="common">Warthog</name>
    <dbReference type="NCBI Taxonomy" id="41426"/>
</organismHost>
<organismHost>
    <name type="scientific">Ornithodoros</name>
    <name type="common">relapsing fever ticks</name>
    <dbReference type="NCBI Taxonomy" id="6937"/>
</organismHost>
<proteinExistence type="predicted"/>
<organismHost>
    <name type="scientific">Sus scrofa</name>
    <name type="common">Pig</name>
    <dbReference type="NCBI Taxonomy" id="9823"/>
</organismHost>
<organism evidence="2">
    <name type="scientific">African swine fever virus</name>
    <name type="common">ASFV</name>
    <dbReference type="NCBI Taxonomy" id="10497"/>
    <lineage>
        <taxon>Viruses</taxon>
        <taxon>Varidnaviria</taxon>
        <taxon>Bamfordvirae</taxon>
        <taxon>Nucleocytoviricota</taxon>
        <taxon>Pokkesviricetes</taxon>
        <taxon>Asfuvirales</taxon>
        <taxon>Asfarviridae</taxon>
        <taxon>Asfivirus</taxon>
        <taxon>Asfivirus haemorrhagiae</taxon>
    </lineage>
</organism>
<evidence type="ECO:0000313" key="1">
    <source>
        <dbReference type="EMBL" id="AZP54125.1"/>
    </source>
</evidence>
<gene>
    <name evidence="2" type="primary">ASFV_G_ACD_00160</name>
    <name evidence="2" type="ORF">ASFV-Georgia_4-016</name>
</gene>
<protein>
    <submittedName>
        <fullName evidence="2">ASFV-G-ACD-00160</fullName>
    </submittedName>
</protein>
<organismHost>
    <name type="scientific">Potamochoerus larvatus</name>
    <name type="common">Bushpig</name>
    <dbReference type="NCBI Taxonomy" id="273792"/>
</organismHost>
<organismHost>
    <name type="scientific">Phacochoerus aethiopicus</name>
    <name type="common">Warthog</name>
    <dbReference type="NCBI Taxonomy" id="85517"/>
</organismHost>